<protein>
    <recommendedName>
        <fullName evidence="8">ABC3 transporter permease C-terminal domain-containing protein</fullName>
    </recommendedName>
</protein>
<evidence type="ECO:0000256" key="3">
    <source>
        <dbReference type="ARBA" id="ARBA00022692"/>
    </source>
</evidence>
<comment type="caution">
    <text evidence="9">The sequence shown here is derived from an EMBL/GenBank/DDBJ whole genome shotgun (WGS) entry which is preliminary data.</text>
</comment>
<keyword evidence="2" id="KW-1003">Cell membrane</keyword>
<evidence type="ECO:0000256" key="5">
    <source>
        <dbReference type="ARBA" id="ARBA00023136"/>
    </source>
</evidence>
<dbReference type="AlphaFoldDB" id="A0AAI9K1R2"/>
<sequence length="827" mass="91441">MLRNNNQAAVSRIYHRMLKQNKVRNVIVILAIVLTTFMFTAVFTLGFSIAKNLNQMQLRLQGTRSSIYMEHPSEGQINDIKSCPSLLAAGIQIDAQTVSTESGKYSYLLQYYDDTEFNENLKPAITNVNGSYPKDENEIMLTKQILDNMGITSPKVGQNVTLVMDGERKNFVLSGWYTGFAKSSICLVSKKYVDSQGIDMQKDGRVSISAKEGKGDKLQDELEKNVTLRQDQKFDVKYDVQSENGSNRVFIAISIGIIALMILLSGYLLIYNVMYISVTKDIRFYGMLKTIGATMSQIQKIVKKQALYLACIGIPIGVLLGTAVSFGVVPLAMNMLSIDRESALSSAVSFNPGIYVFSVVFAFATVFISARKPAKYAGKISAIDAMKYAGNISGTRYKSTSGGRPWKMAWRNVFREKKRSILVFASIFMGSVTFLCVNTFISCMDADSYIEHYIHNDYVLYGDGESDNSKLRATMADIADQMRNIPGMGTVEANRSAKVRLPFDAELYAPFIETEDDPESLATFYETTTNSEAQYGAPLISVNSDMIKLYNKTARQKIDIDAFEKGEVCLIGYVDSISASERMTDKTLTLVNDQTGRKRQISVGVAMMRTEQSAITAGYYWVLGGAPEAIFVSDAVMDDLFPDAEISCIIADAEKGKESEVTPYVQRIVKENPVIAGSDIKSVEGSEFKKSMLSLEVIGGGMSIILILIGVVNYINVMITGVYTRKLELAVLESVGMTKRQIRNMLMYEGMFYGIITTVLIVTLGSLMMYGAGRLSVNIADYAVFNYPYALVAGVVVVLFAICIVVPAMVFRLVTKDTVTSRLREAS</sequence>
<dbReference type="GO" id="GO:0022857">
    <property type="term" value="F:transmembrane transporter activity"/>
    <property type="evidence" value="ECO:0007669"/>
    <property type="project" value="TreeGrafter"/>
</dbReference>
<comment type="subcellular location">
    <subcellularLocation>
        <location evidence="1">Cell membrane</location>
        <topology evidence="1">Multi-pass membrane protein</topology>
    </subcellularLocation>
</comment>
<evidence type="ECO:0000256" key="6">
    <source>
        <dbReference type="ARBA" id="ARBA00038076"/>
    </source>
</evidence>
<keyword evidence="5 7" id="KW-0472">Membrane</keyword>
<organism evidence="9 10">
    <name type="scientific">Coprococcus eutactus</name>
    <dbReference type="NCBI Taxonomy" id="33043"/>
    <lineage>
        <taxon>Bacteria</taxon>
        <taxon>Bacillati</taxon>
        <taxon>Bacillota</taxon>
        <taxon>Clostridia</taxon>
        <taxon>Lachnospirales</taxon>
        <taxon>Lachnospiraceae</taxon>
        <taxon>Coprococcus</taxon>
    </lineage>
</organism>
<dbReference type="InterPro" id="IPR050250">
    <property type="entry name" value="Macrolide_Exporter_MacB"/>
</dbReference>
<dbReference type="Proteomes" id="UP000660047">
    <property type="component" value="Unassembled WGS sequence"/>
</dbReference>
<keyword evidence="4 7" id="KW-1133">Transmembrane helix</keyword>
<dbReference type="Pfam" id="PF02687">
    <property type="entry name" value="FtsX"/>
    <property type="match status" value="2"/>
</dbReference>
<feature type="transmembrane region" description="Helical" evidence="7">
    <location>
        <begin position="306"/>
        <end position="333"/>
    </location>
</feature>
<feature type="domain" description="ABC3 transporter permease C-terminal" evidence="8">
    <location>
        <begin position="257"/>
        <end position="370"/>
    </location>
</feature>
<dbReference type="PANTHER" id="PTHR30572">
    <property type="entry name" value="MEMBRANE COMPONENT OF TRANSPORTER-RELATED"/>
    <property type="match status" value="1"/>
</dbReference>
<evidence type="ECO:0000313" key="10">
    <source>
        <dbReference type="Proteomes" id="UP000660047"/>
    </source>
</evidence>
<feature type="transmembrane region" description="Helical" evidence="7">
    <location>
        <begin position="789"/>
        <end position="814"/>
    </location>
</feature>
<feature type="transmembrane region" description="Helical" evidence="7">
    <location>
        <begin position="353"/>
        <end position="370"/>
    </location>
</feature>
<gene>
    <name evidence="9" type="ORF">COEU31_10210</name>
</gene>
<dbReference type="GO" id="GO:0005886">
    <property type="term" value="C:plasma membrane"/>
    <property type="evidence" value="ECO:0007669"/>
    <property type="project" value="UniProtKB-SubCell"/>
</dbReference>
<dbReference type="InterPro" id="IPR003838">
    <property type="entry name" value="ABC3_permease_C"/>
</dbReference>
<name>A0AAI9K1R2_9FIRM</name>
<dbReference type="PANTHER" id="PTHR30572:SF4">
    <property type="entry name" value="ABC TRANSPORTER PERMEASE YTRF"/>
    <property type="match status" value="1"/>
</dbReference>
<evidence type="ECO:0000256" key="1">
    <source>
        <dbReference type="ARBA" id="ARBA00004651"/>
    </source>
</evidence>
<evidence type="ECO:0000313" key="9">
    <source>
        <dbReference type="EMBL" id="GFO93975.1"/>
    </source>
</evidence>
<feature type="transmembrane region" description="Helical" evidence="7">
    <location>
        <begin position="26"/>
        <end position="50"/>
    </location>
</feature>
<feature type="transmembrane region" description="Helical" evidence="7">
    <location>
        <begin position="249"/>
        <end position="270"/>
    </location>
</feature>
<dbReference type="EMBL" id="BLYL01000004">
    <property type="protein sequence ID" value="GFO93975.1"/>
    <property type="molecule type" value="Genomic_DNA"/>
</dbReference>
<dbReference type="RefSeq" id="WP_242859637.1">
    <property type="nucleotide sequence ID" value="NZ_BLYL01000004.1"/>
</dbReference>
<feature type="transmembrane region" description="Helical" evidence="7">
    <location>
        <begin position="697"/>
        <end position="724"/>
    </location>
</feature>
<feature type="transmembrane region" description="Helical" evidence="7">
    <location>
        <begin position="421"/>
        <end position="441"/>
    </location>
</feature>
<evidence type="ECO:0000256" key="2">
    <source>
        <dbReference type="ARBA" id="ARBA00022475"/>
    </source>
</evidence>
<evidence type="ECO:0000256" key="7">
    <source>
        <dbReference type="SAM" id="Phobius"/>
    </source>
</evidence>
<feature type="domain" description="ABC3 transporter permease C-terminal" evidence="8">
    <location>
        <begin position="702"/>
        <end position="813"/>
    </location>
</feature>
<evidence type="ECO:0000259" key="8">
    <source>
        <dbReference type="Pfam" id="PF02687"/>
    </source>
</evidence>
<proteinExistence type="inferred from homology"/>
<accession>A0AAI9K1R2</accession>
<feature type="transmembrane region" description="Helical" evidence="7">
    <location>
        <begin position="745"/>
        <end position="769"/>
    </location>
</feature>
<keyword evidence="3 7" id="KW-0812">Transmembrane</keyword>
<reference evidence="9" key="1">
    <citation type="submission" date="2020-06" db="EMBL/GenBank/DDBJ databases">
        <title>Characterization of fructooligosaccharide metabolism and fructooligosaccharide-degrading enzymes in human commensal butyrate producers.</title>
        <authorList>
            <person name="Tanno H."/>
            <person name="Fujii T."/>
            <person name="Hirano K."/>
            <person name="Maeno S."/>
            <person name="Tonozuka T."/>
            <person name="Sakamoto M."/>
            <person name="Ohkuma M."/>
            <person name="Tochio T."/>
            <person name="Endo A."/>
        </authorList>
    </citation>
    <scope>NUCLEOTIDE SEQUENCE</scope>
    <source>
        <strain evidence="9">JCM 31265</strain>
    </source>
</reference>
<comment type="similarity">
    <text evidence="6">Belongs to the ABC-4 integral membrane protein family.</text>
</comment>
<evidence type="ECO:0000256" key="4">
    <source>
        <dbReference type="ARBA" id="ARBA00022989"/>
    </source>
</evidence>